<dbReference type="Gene3D" id="3.30.2310.20">
    <property type="entry name" value="RelE-like"/>
    <property type="match status" value="1"/>
</dbReference>
<evidence type="ECO:0000313" key="3">
    <source>
        <dbReference type="Proteomes" id="UP000219522"/>
    </source>
</evidence>
<protein>
    <submittedName>
        <fullName evidence="2">ParE toxin of type II toxin-antitoxin system, parDE</fullName>
    </submittedName>
</protein>
<reference evidence="2 3" key="1">
    <citation type="submission" date="2017-09" db="EMBL/GenBank/DDBJ databases">
        <authorList>
            <person name="Varghese N."/>
            <person name="Submissions S."/>
        </authorList>
    </citation>
    <scope>NUCLEOTIDE SEQUENCE [LARGE SCALE GENOMIC DNA]</scope>
    <source>
        <strain evidence="2 3">OK806</strain>
    </source>
</reference>
<dbReference type="AlphaFoldDB" id="A0A7Z7I6Z1"/>
<gene>
    <name evidence="2" type="ORF">SAMN05446927_3320</name>
</gene>
<dbReference type="Pfam" id="PF05016">
    <property type="entry name" value="ParE_toxin"/>
    <property type="match status" value="1"/>
</dbReference>
<dbReference type="InterPro" id="IPR007712">
    <property type="entry name" value="RelE/ParE_toxin"/>
</dbReference>
<evidence type="ECO:0000313" key="2">
    <source>
        <dbReference type="EMBL" id="SOE67498.1"/>
    </source>
</evidence>
<proteinExistence type="predicted"/>
<evidence type="ECO:0000256" key="1">
    <source>
        <dbReference type="ARBA" id="ARBA00022649"/>
    </source>
</evidence>
<dbReference type="InterPro" id="IPR035093">
    <property type="entry name" value="RelE/ParE_toxin_dom_sf"/>
</dbReference>
<comment type="caution">
    <text evidence="2">The sequence shown here is derived from an EMBL/GenBank/DDBJ whole genome shotgun (WGS) entry which is preliminary data.</text>
</comment>
<dbReference type="EMBL" id="OCSU01000001">
    <property type="protein sequence ID" value="SOE67498.1"/>
    <property type="molecule type" value="Genomic_DNA"/>
</dbReference>
<name>A0A7Z7I6Z1_9BURK</name>
<keyword evidence="3" id="KW-1185">Reference proteome</keyword>
<sequence length="123" mass="13611">MGKYPGRGQRAAGTKGVSVKVLPTSKAMSDLSAIAAHVKKYNDAAIARKIVNALLDEAERLGQDHFHRIGEELDGYDGPPAREVHRWVCLAGRYELHYEVLPAYADEPIAIAILRVCDTRQDR</sequence>
<accession>A0A7Z7I6Z1</accession>
<dbReference type="Proteomes" id="UP000219522">
    <property type="component" value="Unassembled WGS sequence"/>
</dbReference>
<dbReference type="RefSeq" id="WP_097189934.1">
    <property type="nucleotide sequence ID" value="NZ_OCSU01000001.1"/>
</dbReference>
<keyword evidence="1" id="KW-1277">Toxin-antitoxin system</keyword>
<organism evidence="2 3">
    <name type="scientific">Caballeronia arationis</name>
    <dbReference type="NCBI Taxonomy" id="1777142"/>
    <lineage>
        <taxon>Bacteria</taxon>
        <taxon>Pseudomonadati</taxon>
        <taxon>Pseudomonadota</taxon>
        <taxon>Betaproteobacteria</taxon>
        <taxon>Burkholderiales</taxon>
        <taxon>Burkholderiaceae</taxon>
        <taxon>Caballeronia</taxon>
    </lineage>
</organism>